<proteinExistence type="predicted"/>
<dbReference type="InterPro" id="IPR020846">
    <property type="entry name" value="MFS_dom"/>
</dbReference>
<dbReference type="PANTHER" id="PTHR23513">
    <property type="entry name" value="INTEGRAL MEMBRANE EFFLUX PROTEIN-RELATED"/>
    <property type="match status" value="1"/>
</dbReference>
<dbReference type="PROSITE" id="PS50850">
    <property type="entry name" value="MFS"/>
    <property type="match status" value="1"/>
</dbReference>
<dbReference type="SUPFAM" id="SSF103473">
    <property type="entry name" value="MFS general substrate transporter"/>
    <property type="match status" value="1"/>
</dbReference>
<feature type="transmembrane region" description="Helical" evidence="6">
    <location>
        <begin position="357"/>
        <end position="377"/>
    </location>
</feature>
<organism evidence="8 9">
    <name type="scientific">Tenggerimyces flavus</name>
    <dbReference type="NCBI Taxonomy" id="1708749"/>
    <lineage>
        <taxon>Bacteria</taxon>
        <taxon>Bacillati</taxon>
        <taxon>Actinomycetota</taxon>
        <taxon>Actinomycetes</taxon>
        <taxon>Propionibacteriales</taxon>
        <taxon>Nocardioidaceae</taxon>
        <taxon>Tenggerimyces</taxon>
    </lineage>
</organism>
<name>A0ABV7YJL8_9ACTN</name>
<evidence type="ECO:0000256" key="2">
    <source>
        <dbReference type="ARBA" id="ARBA00022475"/>
    </source>
</evidence>
<dbReference type="Proteomes" id="UP001595699">
    <property type="component" value="Unassembled WGS sequence"/>
</dbReference>
<evidence type="ECO:0000256" key="6">
    <source>
        <dbReference type="SAM" id="Phobius"/>
    </source>
</evidence>
<accession>A0ABV7YJL8</accession>
<feature type="domain" description="Major facilitator superfamily (MFS) profile" evidence="7">
    <location>
        <begin position="215"/>
        <end position="423"/>
    </location>
</feature>
<evidence type="ECO:0000313" key="8">
    <source>
        <dbReference type="EMBL" id="MFC3764260.1"/>
    </source>
</evidence>
<sequence>MPESGGSPKKGRVTFREVLGVSEFRALWLAELTSQAGDQMARVALSVLVYQATNSAALTGLTYALTFAPSLLGGIILPGIADRFPRRNVMAAVDAVRALLILLVAFPGMPFAGLWVLVGLVSFLNPLFKAAQISQLPDILTSDQFLVGMALRNITMQTAQLAGFLGGGLLITVINPRIALALDAATFLASALLVRFGIKFRPAPAHEANERRQSFLASIGVSAKAMFADRGLRTLCFIIWLMAFSTVYEGLAAPYAAAIGAGTIAVGFLLASDPLGSVIGAWAYSRWVPERVRPRTIGLVTVLCPIPLLFAFLSPNIVLSCVLFVIAGAFGTVAVMQATASYTLAVPDSRRAQMIGLSNTGLSTASGFSPFIGGIVADQVGSPATVGWFGLGVLILGGLLALLWHRVYVRSPERWTEREPSTT</sequence>
<gene>
    <name evidence="8" type="ORF">ACFOUW_25720</name>
</gene>
<feature type="transmembrane region" description="Helical" evidence="6">
    <location>
        <begin position="323"/>
        <end position="345"/>
    </location>
</feature>
<dbReference type="RefSeq" id="WP_307782260.1">
    <property type="nucleotide sequence ID" value="NZ_JAFBCM010000001.1"/>
</dbReference>
<comment type="subcellular location">
    <subcellularLocation>
        <location evidence="1">Cell membrane</location>
        <topology evidence="1">Multi-pass membrane protein</topology>
    </subcellularLocation>
</comment>
<dbReference type="EMBL" id="JBHRZH010000023">
    <property type="protein sequence ID" value="MFC3764260.1"/>
    <property type="molecule type" value="Genomic_DNA"/>
</dbReference>
<dbReference type="PANTHER" id="PTHR23513:SF11">
    <property type="entry name" value="STAPHYLOFERRIN A TRANSPORTER"/>
    <property type="match status" value="1"/>
</dbReference>
<feature type="transmembrane region" description="Helical" evidence="6">
    <location>
        <begin position="383"/>
        <end position="404"/>
    </location>
</feature>
<dbReference type="InterPro" id="IPR036259">
    <property type="entry name" value="MFS_trans_sf"/>
</dbReference>
<keyword evidence="2" id="KW-1003">Cell membrane</keyword>
<keyword evidence="4 6" id="KW-1133">Transmembrane helix</keyword>
<feature type="transmembrane region" description="Helical" evidence="6">
    <location>
        <begin position="257"/>
        <end position="284"/>
    </location>
</feature>
<dbReference type="CDD" id="cd06173">
    <property type="entry name" value="MFS_MefA_like"/>
    <property type="match status" value="1"/>
</dbReference>
<dbReference type="Pfam" id="PF07690">
    <property type="entry name" value="MFS_1"/>
    <property type="match status" value="1"/>
</dbReference>
<feature type="transmembrane region" description="Helical" evidence="6">
    <location>
        <begin position="56"/>
        <end position="77"/>
    </location>
</feature>
<comment type="caution">
    <text evidence="8">The sequence shown here is derived from an EMBL/GenBank/DDBJ whole genome shotgun (WGS) entry which is preliminary data.</text>
</comment>
<evidence type="ECO:0000256" key="5">
    <source>
        <dbReference type="ARBA" id="ARBA00023136"/>
    </source>
</evidence>
<dbReference type="Gene3D" id="1.20.1250.20">
    <property type="entry name" value="MFS general substrate transporter like domains"/>
    <property type="match status" value="1"/>
</dbReference>
<evidence type="ECO:0000256" key="4">
    <source>
        <dbReference type="ARBA" id="ARBA00022989"/>
    </source>
</evidence>
<feature type="transmembrane region" description="Helical" evidence="6">
    <location>
        <begin position="149"/>
        <end position="172"/>
    </location>
</feature>
<evidence type="ECO:0000256" key="1">
    <source>
        <dbReference type="ARBA" id="ARBA00004651"/>
    </source>
</evidence>
<feature type="transmembrane region" description="Helical" evidence="6">
    <location>
        <begin position="296"/>
        <end position="317"/>
    </location>
</feature>
<evidence type="ECO:0000256" key="3">
    <source>
        <dbReference type="ARBA" id="ARBA00022692"/>
    </source>
</evidence>
<feature type="transmembrane region" description="Helical" evidence="6">
    <location>
        <begin position="232"/>
        <end position="251"/>
    </location>
</feature>
<evidence type="ECO:0000259" key="7">
    <source>
        <dbReference type="PROSITE" id="PS50850"/>
    </source>
</evidence>
<reference evidence="9" key="1">
    <citation type="journal article" date="2019" name="Int. J. Syst. Evol. Microbiol.">
        <title>The Global Catalogue of Microorganisms (GCM) 10K type strain sequencing project: providing services to taxonomists for standard genome sequencing and annotation.</title>
        <authorList>
            <consortium name="The Broad Institute Genomics Platform"/>
            <consortium name="The Broad Institute Genome Sequencing Center for Infectious Disease"/>
            <person name="Wu L."/>
            <person name="Ma J."/>
        </authorList>
    </citation>
    <scope>NUCLEOTIDE SEQUENCE [LARGE SCALE GENOMIC DNA]</scope>
    <source>
        <strain evidence="9">CGMCC 4.7241</strain>
    </source>
</reference>
<protein>
    <submittedName>
        <fullName evidence="8">MFS transporter</fullName>
    </submittedName>
</protein>
<keyword evidence="9" id="KW-1185">Reference proteome</keyword>
<keyword evidence="5 6" id="KW-0472">Membrane</keyword>
<dbReference type="InterPro" id="IPR011701">
    <property type="entry name" value="MFS"/>
</dbReference>
<keyword evidence="3 6" id="KW-0812">Transmembrane</keyword>
<evidence type="ECO:0000313" key="9">
    <source>
        <dbReference type="Proteomes" id="UP001595699"/>
    </source>
</evidence>